<evidence type="ECO:0000313" key="2">
    <source>
        <dbReference type="Proteomes" id="UP001519343"/>
    </source>
</evidence>
<reference evidence="1 2" key="1">
    <citation type="submission" date="2021-03" db="EMBL/GenBank/DDBJ databases">
        <title>Genomic Encyclopedia of Type Strains, Phase IV (KMG-IV): sequencing the most valuable type-strain genomes for metagenomic binning, comparative biology and taxonomic classification.</title>
        <authorList>
            <person name="Goeker M."/>
        </authorList>
    </citation>
    <scope>NUCLEOTIDE SEQUENCE [LARGE SCALE GENOMIC DNA]</scope>
    <source>
        <strain evidence="1 2">DSM 24738</strain>
    </source>
</reference>
<organism evidence="1 2">
    <name type="scientific">Ammoniphilus resinae</name>
    <dbReference type="NCBI Taxonomy" id="861532"/>
    <lineage>
        <taxon>Bacteria</taxon>
        <taxon>Bacillati</taxon>
        <taxon>Bacillota</taxon>
        <taxon>Bacilli</taxon>
        <taxon>Bacillales</taxon>
        <taxon>Paenibacillaceae</taxon>
        <taxon>Aneurinibacillus group</taxon>
        <taxon>Ammoniphilus</taxon>
    </lineage>
</organism>
<dbReference type="Proteomes" id="UP001519343">
    <property type="component" value="Unassembled WGS sequence"/>
</dbReference>
<protein>
    <recommendedName>
        <fullName evidence="3">Replication-relaxation</fullName>
    </recommendedName>
</protein>
<comment type="caution">
    <text evidence="1">The sequence shown here is derived from an EMBL/GenBank/DDBJ whole genome shotgun (WGS) entry which is preliminary data.</text>
</comment>
<gene>
    <name evidence="1" type="ORF">J2Z37_004895</name>
</gene>
<dbReference type="RefSeq" id="WP_209812851.1">
    <property type="nucleotide sequence ID" value="NZ_JAGGKT010000030.1"/>
</dbReference>
<dbReference type="Pfam" id="PF13814">
    <property type="entry name" value="Replic_Relax"/>
    <property type="match status" value="1"/>
</dbReference>
<accession>A0ABS4GX73</accession>
<name>A0ABS4GX73_9BACL</name>
<keyword evidence="2" id="KW-1185">Reference proteome</keyword>
<evidence type="ECO:0008006" key="3">
    <source>
        <dbReference type="Google" id="ProtNLM"/>
    </source>
</evidence>
<proteinExistence type="predicted"/>
<evidence type="ECO:0000313" key="1">
    <source>
        <dbReference type="EMBL" id="MBP1934875.1"/>
    </source>
</evidence>
<sequence>MERLLKSRKLSRYERKEEDIKPREALQKATLTQRDREVLLSLYYHRCLTTEQIAEMHFRFNDHGKENSQALVIARRRLRKLFDLKLIDRFFINVGENNGSSQAHMILDQLGARIVAGILNTTVQDLGWKYEMNAVRLPYLDHMLEVNDFYLCLLRAARSKGHEIGEFKTENLTRYEFKHGSRIIFNPDAYGTYFAGETGFHFFHERDRGTMTLDTFQKKHRRYAAFYQSEEYLNYFDSFPLVLTVAPTWERALALRECIYAIDNTDIQWLFTSDDLAKTNVLGPIWIGKENHPVSLIPLS</sequence>
<dbReference type="EMBL" id="JAGGKT010000030">
    <property type="protein sequence ID" value="MBP1934875.1"/>
    <property type="molecule type" value="Genomic_DNA"/>
</dbReference>
<dbReference type="InterPro" id="IPR025855">
    <property type="entry name" value="Replic_Relax"/>
</dbReference>